<reference evidence="1" key="2">
    <citation type="submission" date="2020-11" db="EMBL/GenBank/DDBJ databases">
        <authorList>
            <person name="McCartney M.A."/>
            <person name="Auch B."/>
            <person name="Kono T."/>
            <person name="Mallez S."/>
            <person name="Becker A."/>
            <person name="Gohl D.M."/>
            <person name="Silverstein K.A.T."/>
            <person name="Koren S."/>
            <person name="Bechman K.B."/>
            <person name="Herman A."/>
            <person name="Abrahante J.E."/>
            <person name="Garbe J."/>
        </authorList>
    </citation>
    <scope>NUCLEOTIDE SEQUENCE</scope>
    <source>
        <strain evidence="1">Duluth1</strain>
        <tissue evidence="1">Whole animal</tissue>
    </source>
</reference>
<sequence>MKQPELFIVTRDVKETGDAHDDAFLNVRKFLSDGCGCKHQCDKRFNFETVINHLLDIRALAKEEKERFVLVERRKQQKRARCSLTSQHVREHGLTPRVHGNCGRKPKHAICYDDKLPPSRKYGERVSRTSKIAGPRDDVCAKCETLRRGVMDAVTEEEKLTATDSLRNHILLAQK</sequence>
<reference evidence="1" key="1">
    <citation type="journal article" date="2019" name="bioRxiv">
        <title>The Genome of the Zebra Mussel, Dreissena polymorpha: A Resource for Invasive Species Research.</title>
        <authorList>
            <person name="McCartney M.A."/>
            <person name="Auch B."/>
            <person name="Kono T."/>
            <person name="Mallez S."/>
            <person name="Zhang Y."/>
            <person name="Obille A."/>
            <person name="Becker A."/>
            <person name="Abrahante J.E."/>
            <person name="Garbe J."/>
            <person name="Badalamenti J.P."/>
            <person name="Herman A."/>
            <person name="Mangelson H."/>
            <person name="Liachko I."/>
            <person name="Sullivan S."/>
            <person name="Sone E.D."/>
            <person name="Koren S."/>
            <person name="Silverstein K.A.T."/>
            <person name="Beckman K.B."/>
            <person name="Gohl D.M."/>
        </authorList>
    </citation>
    <scope>NUCLEOTIDE SEQUENCE</scope>
    <source>
        <strain evidence="1">Duluth1</strain>
        <tissue evidence="1">Whole animal</tissue>
    </source>
</reference>
<proteinExistence type="predicted"/>
<dbReference type="AlphaFoldDB" id="A0A9D4BLE7"/>
<accession>A0A9D4BLE7</accession>
<evidence type="ECO:0000313" key="2">
    <source>
        <dbReference type="Proteomes" id="UP000828390"/>
    </source>
</evidence>
<evidence type="ECO:0000313" key="1">
    <source>
        <dbReference type="EMBL" id="KAH3700324.1"/>
    </source>
</evidence>
<protein>
    <submittedName>
        <fullName evidence="1">Uncharacterized protein</fullName>
    </submittedName>
</protein>
<comment type="caution">
    <text evidence="1">The sequence shown here is derived from an EMBL/GenBank/DDBJ whole genome shotgun (WGS) entry which is preliminary data.</text>
</comment>
<dbReference type="EMBL" id="JAIWYP010000015">
    <property type="protein sequence ID" value="KAH3700324.1"/>
    <property type="molecule type" value="Genomic_DNA"/>
</dbReference>
<gene>
    <name evidence="1" type="ORF">DPMN_075300</name>
</gene>
<feature type="non-terminal residue" evidence="1">
    <location>
        <position position="1"/>
    </location>
</feature>
<name>A0A9D4BLE7_DREPO</name>
<dbReference type="Proteomes" id="UP000828390">
    <property type="component" value="Unassembled WGS sequence"/>
</dbReference>
<keyword evidence="2" id="KW-1185">Reference proteome</keyword>
<organism evidence="1 2">
    <name type="scientific">Dreissena polymorpha</name>
    <name type="common">Zebra mussel</name>
    <name type="synonym">Mytilus polymorpha</name>
    <dbReference type="NCBI Taxonomy" id="45954"/>
    <lineage>
        <taxon>Eukaryota</taxon>
        <taxon>Metazoa</taxon>
        <taxon>Spiralia</taxon>
        <taxon>Lophotrochozoa</taxon>
        <taxon>Mollusca</taxon>
        <taxon>Bivalvia</taxon>
        <taxon>Autobranchia</taxon>
        <taxon>Heteroconchia</taxon>
        <taxon>Euheterodonta</taxon>
        <taxon>Imparidentia</taxon>
        <taxon>Neoheterodontei</taxon>
        <taxon>Myida</taxon>
        <taxon>Dreissenoidea</taxon>
        <taxon>Dreissenidae</taxon>
        <taxon>Dreissena</taxon>
    </lineage>
</organism>